<sequence length="211" mass="22964">MNRLRDDEGLTLFEVLISMTIMAVVMSVFTGGVLLMYRTLNRADADAVVQLRTTTAFTRLEREIRYAKRIFPQVAETNGWSVRFVMVDPDDGVEKCVQLWLPATDNDGDAARVTLVERRWPTTGASTAGTFRALAPGFVPPAATPFTVQPLDAVSNFDRLTVTLSTGQGAAGRGAEQSYNLTYTAQNTVPAAQRLTTPPGLSTPCPYTMPA</sequence>
<dbReference type="AlphaFoldDB" id="A0A8J3YD36"/>
<evidence type="ECO:0000313" key="2">
    <source>
        <dbReference type="EMBL" id="GIJ05694.1"/>
    </source>
</evidence>
<dbReference type="Proteomes" id="UP000652013">
    <property type="component" value="Unassembled WGS sequence"/>
</dbReference>
<dbReference type="NCBIfam" id="TIGR02532">
    <property type="entry name" value="IV_pilin_GFxxxE"/>
    <property type="match status" value="1"/>
</dbReference>
<keyword evidence="3" id="KW-1185">Reference proteome</keyword>
<gene>
    <name evidence="2" type="ORF">Sya03_50460</name>
</gene>
<dbReference type="RefSeq" id="WP_203940897.1">
    <property type="nucleotide sequence ID" value="NZ_BAAAGJ010000003.1"/>
</dbReference>
<keyword evidence="1" id="KW-0812">Transmembrane</keyword>
<dbReference type="InterPro" id="IPR012902">
    <property type="entry name" value="N_methyl_site"/>
</dbReference>
<evidence type="ECO:0000256" key="1">
    <source>
        <dbReference type="SAM" id="Phobius"/>
    </source>
</evidence>
<organism evidence="2 3">
    <name type="scientific">Spirilliplanes yamanashiensis</name>
    <dbReference type="NCBI Taxonomy" id="42233"/>
    <lineage>
        <taxon>Bacteria</taxon>
        <taxon>Bacillati</taxon>
        <taxon>Actinomycetota</taxon>
        <taxon>Actinomycetes</taxon>
        <taxon>Micromonosporales</taxon>
        <taxon>Micromonosporaceae</taxon>
        <taxon>Spirilliplanes</taxon>
    </lineage>
</organism>
<name>A0A8J3YD36_9ACTN</name>
<keyword evidence="1" id="KW-0472">Membrane</keyword>
<keyword evidence="1" id="KW-1133">Transmembrane helix</keyword>
<dbReference type="Pfam" id="PF07963">
    <property type="entry name" value="N_methyl"/>
    <property type="match status" value="1"/>
</dbReference>
<comment type="caution">
    <text evidence="2">The sequence shown here is derived from an EMBL/GenBank/DDBJ whole genome shotgun (WGS) entry which is preliminary data.</text>
</comment>
<dbReference type="EMBL" id="BOOY01000036">
    <property type="protein sequence ID" value="GIJ05694.1"/>
    <property type="molecule type" value="Genomic_DNA"/>
</dbReference>
<feature type="transmembrane region" description="Helical" evidence="1">
    <location>
        <begin position="12"/>
        <end position="37"/>
    </location>
</feature>
<evidence type="ECO:0000313" key="3">
    <source>
        <dbReference type="Proteomes" id="UP000652013"/>
    </source>
</evidence>
<protein>
    <submittedName>
        <fullName evidence="2">Uncharacterized protein</fullName>
    </submittedName>
</protein>
<accession>A0A8J3YD36</accession>
<reference evidence="2" key="1">
    <citation type="submission" date="2021-01" db="EMBL/GenBank/DDBJ databases">
        <title>Whole genome shotgun sequence of Spirilliplanes yamanashiensis NBRC 15828.</title>
        <authorList>
            <person name="Komaki H."/>
            <person name="Tamura T."/>
        </authorList>
    </citation>
    <scope>NUCLEOTIDE SEQUENCE</scope>
    <source>
        <strain evidence="2">NBRC 15828</strain>
    </source>
</reference>
<proteinExistence type="predicted"/>